<sequence>MIDENLNLHWTIFVDNVVSLVGDKTVEKKK</sequence>
<proteinExistence type="predicted"/>
<organism evidence="1">
    <name type="scientific">marine metagenome</name>
    <dbReference type="NCBI Taxonomy" id="408172"/>
    <lineage>
        <taxon>unclassified sequences</taxon>
        <taxon>metagenomes</taxon>
        <taxon>ecological metagenomes</taxon>
    </lineage>
</organism>
<protein>
    <submittedName>
        <fullName evidence="1">Uncharacterized protein</fullName>
    </submittedName>
</protein>
<reference evidence="1" key="1">
    <citation type="submission" date="2018-05" db="EMBL/GenBank/DDBJ databases">
        <authorList>
            <person name="Lanie J.A."/>
            <person name="Ng W.-L."/>
            <person name="Kazmierczak K.M."/>
            <person name="Andrzejewski T.M."/>
            <person name="Davidsen T.M."/>
            <person name="Wayne K.J."/>
            <person name="Tettelin H."/>
            <person name="Glass J.I."/>
            <person name="Rusch D."/>
            <person name="Podicherti R."/>
            <person name="Tsui H.-C.T."/>
            <person name="Winkler M.E."/>
        </authorList>
    </citation>
    <scope>NUCLEOTIDE SEQUENCE</scope>
</reference>
<evidence type="ECO:0000313" key="1">
    <source>
        <dbReference type="EMBL" id="SVA88418.1"/>
    </source>
</evidence>
<accession>A0A381ZGH6</accession>
<dbReference type="AlphaFoldDB" id="A0A381ZGH6"/>
<dbReference type="EMBL" id="UINC01021255">
    <property type="protein sequence ID" value="SVA88418.1"/>
    <property type="molecule type" value="Genomic_DNA"/>
</dbReference>
<gene>
    <name evidence="1" type="ORF">METZ01_LOCUS141272</name>
</gene>
<name>A0A381ZGH6_9ZZZZ</name>